<protein>
    <submittedName>
        <fullName evidence="2">Uncharacterized protein</fullName>
    </submittedName>
</protein>
<dbReference type="EMBL" id="JAUZMY010000037">
    <property type="protein sequence ID" value="MEE2040923.1"/>
    <property type="molecule type" value="Genomic_DNA"/>
</dbReference>
<dbReference type="Proteomes" id="UP001356095">
    <property type="component" value="Unassembled WGS sequence"/>
</dbReference>
<gene>
    <name evidence="2" type="ORF">Q8791_27250</name>
</gene>
<organism evidence="2 3">
    <name type="scientific">Nocardiopsis codii</name>
    <dbReference type="NCBI Taxonomy" id="3065942"/>
    <lineage>
        <taxon>Bacteria</taxon>
        <taxon>Bacillati</taxon>
        <taxon>Actinomycetota</taxon>
        <taxon>Actinomycetes</taxon>
        <taxon>Streptosporangiales</taxon>
        <taxon>Nocardiopsidaceae</taxon>
        <taxon>Nocardiopsis</taxon>
    </lineage>
</organism>
<evidence type="ECO:0000256" key="1">
    <source>
        <dbReference type="SAM" id="Phobius"/>
    </source>
</evidence>
<keyword evidence="3" id="KW-1185">Reference proteome</keyword>
<accession>A0ABU7KFC4</accession>
<keyword evidence="1" id="KW-0812">Transmembrane</keyword>
<feature type="transmembrane region" description="Helical" evidence="1">
    <location>
        <begin position="53"/>
        <end position="72"/>
    </location>
</feature>
<keyword evidence="1" id="KW-1133">Transmembrane helix</keyword>
<sequence>MKSTRPPGHEATSSNRRTPMIDQRAGLILLAAVTAAAITTALCLADDQSWPRALLVASGAASGTICVLALLLKPTTQD</sequence>
<name>A0ABU7KFC4_9ACTN</name>
<evidence type="ECO:0000313" key="2">
    <source>
        <dbReference type="EMBL" id="MEE2040923.1"/>
    </source>
</evidence>
<dbReference type="RefSeq" id="WP_330094687.1">
    <property type="nucleotide sequence ID" value="NZ_JAUZMY010000037.1"/>
</dbReference>
<evidence type="ECO:0000313" key="3">
    <source>
        <dbReference type="Proteomes" id="UP001356095"/>
    </source>
</evidence>
<keyword evidence="1" id="KW-0472">Membrane</keyword>
<reference evidence="2 3" key="1">
    <citation type="submission" date="2023-08" db="EMBL/GenBank/DDBJ databases">
        <authorList>
            <person name="Girao M."/>
            <person name="Carvalho M.F."/>
        </authorList>
    </citation>
    <scope>NUCLEOTIDE SEQUENCE [LARGE SCALE GENOMIC DNA]</scope>
    <source>
        <strain evidence="2 3">CT-R113</strain>
    </source>
</reference>
<comment type="caution">
    <text evidence="2">The sequence shown here is derived from an EMBL/GenBank/DDBJ whole genome shotgun (WGS) entry which is preliminary data.</text>
</comment>
<proteinExistence type="predicted"/>